<keyword evidence="1" id="KW-0812">Transmembrane</keyword>
<name>A0A7G5XFS0_9BACT</name>
<evidence type="ECO:0000256" key="1">
    <source>
        <dbReference type="SAM" id="Phobius"/>
    </source>
</evidence>
<reference evidence="3" key="1">
    <citation type="submission" date="2020-08" db="EMBL/GenBank/DDBJ databases">
        <title>Lacibacter sp. S13-6-6 genome sequencing.</title>
        <authorList>
            <person name="Jin L."/>
        </authorList>
    </citation>
    <scope>NUCLEOTIDE SEQUENCE [LARGE SCALE GENOMIC DNA]</scope>
    <source>
        <strain evidence="3">S13-6-6</strain>
    </source>
</reference>
<gene>
    <name evidence="2" type="ORF">H4075_20010</name>
</gene>
<sequence>MWHSKTFFKQQPWIGRPMVDILFILLPPFASLLLVFLFPSVFQNKEGVTDAGWVVLVLLIDVAHVYSTLYRTYFDPQAFSKQRSILIAIPFIGFVIAVMAYSISSQLFWRLLAYTAVFHFIRQQYGFMRVYSRKEASTKLSVWIDRIAIYYATLYPLIYWHLSGPRNFNWFIENDFVYLQSPFLLKLSTVLYILVIGFYILYEGRRWILTKQVNFPKLAIVAGTLLSWYFGIVYFNGDMAFTVLNVVSHGIPYMALVWIYGQKNYLQPGRGSRFLKIVFSKYGVVVFLGLLFLFAYFEEGIWDAFVWKEHAAVFGISKMRLPELNDTLLSFVVPLLALPQITHYILDGFIWKIKKDEFKWNNEG</sequence>
<feature type="transmembrane region" description="Helical" evidence="1">
    <location>
        <begin position="328"/>
        <end position="346"/>
    </location>
</feature>
<accession>A0A7G5XFS0</accession>
<evidence type="ECO:0000313" key="3">
    <source>
        <dbReference type="Proteomes" id="UP000515344"/>
    </source>
</evidence>
<keyword evidence="3" id="KW-1185">Reference proteome</keyword>
<dbReference type="Proteomes" id="UP000515344">
    <property type="component" value="Chromosome"/>
</dbReference>
<feature type="transmembrane region" description="Helical" evidence="1">
    <location>
        <begin position="21"/>
        <end position="41"/>
    </location>
</feature>
<feature type="transmembrane region" description="Helical" evidence="1">
    <location>
        <begin position="241"/>
        <end position="261"/>
    </location>
</feature>
<feature type="transmembrane region" description="Helical" evidence="1">
    <location>
        <begin position="273"/>
        <end position="297"/>
    </location>
</feature>
<keyword evidence="1" id="KW-1133">Transmembrane helix</keyword>
<evidence type="ECO:0000313" key="2">
    <source>
        <dbReference type="EMBL" id="QNA44323.1"/>
    </source>
</evidence>
<feature type="transmembrane region" description="Helical" evidence="1">
    <location>
        <begin position="85"/>
        <end position="101"/>
    </location>
</feature>
<proteinExistence type="predicted"/>
<protein>
    <submittedName>
        <fullName evidence="2">Uncharacterized protein</fullName>
    </submittedName>
</protein>
<feature type="transmembrane region" description="Helical" evidence="1">
    <location>
        <begin position="53"/>
        <end position="73"/>
    </location>
</feature>
<dbReference type="RefSeq" id="WP_182802585.1">
    <property type="nucleotide sequence ID" value="NZ_CP060007.1"/>
</dbReference>
<feature type="transmembrane region" description="Helical" evidence="1">
    <location>
        <begin position="214"/>
        <end position="235"/>
    </location>
</feature>
<feature type="transmembrane region" description="Helical" evidence="1">
    <location>
        <begin position="107"/>
        <end position="122"/>
    </location>
</feature>
<feature type="transmembrane region" description="Helical" evidence="1">
    <location>
        <begin position="143"/>
        <end position="163"/>
    </location>
</feature>
<dbReference type="KEGG" id="lacs:H4075_20010"/>
<dbReference type="AlphaFoldDB" id="A0A7G5XFS0"/>
<keyword evidence="1" id="KW-0472">Membrane</keyword>
<organism evidence="2 3">
    <name type="scientific">Lacibacter sediminis</name>
    <dbReference type="NCBI Taxonomy" id="2760713"/>
    <lineage>
        <taxon>Bacteria</taxon>
        <taxon>Pseudomonadati</taxon>
        <taxon>Bacteroidota</taxon>
        <taxon>Chitinophagia</taxon>
        <taxon>Chitinophagales</taxon>
        <taxon>Chitinophagaceae</taxon>
        <taxon>Lacibacter</taxon>
    </lineage>
</organism>
<dbReference type="EMBL" id="CP060007">
    <property type="protein sequence ID" value="QNA44323.1"/>
    <property type="molecule type" value="Genomic_DNA"/>
</dbReference>
<feature type="transmembrane region" description="Helical" evidence="1">
    <location>
        <begin position="183"/>
        <end position="202"/>
    </location>
</feature>